<dbReference type="STRING" id="93759.A0A1R3HSS5"/>
<sequence>MDLIGPIVDIIGPIGPSICNCLKYHIKLNEYLENLKRSQAELQSRIDDIELRIGNESRYGKTTKNEVENWLKTAKDIIAEVKHVEDKARMVKWISRSCLGKLADKKTQEVKEEYEKSMRSNFESLVVDAPSSGREELRAPKLVGERDVKQRIWKCLMEDDEVGKIGVCGMGA</sequence>
<name>A0A1R3HSS5_9ROSI</name>
<evidence type="ECO:0000313" key="3">
    <source>
        <dbReference type="Proteomes" id="UP000187203"/>
    </source>
</evidence>
<dbReference type="InterPro" id="IPR050905">
    <property type="entry name" value="Plant_NBS-LRR"/>
</dbReference>
<dbReference type="EMBL" id="AWUE01019482">
    <property type="protein sequence ID" value="OMO73304.1"/>
    <property type="molecule type" value="Genomic_DNA"/>
</dbReference>
<dbReference type="Proteomes" id="UP000187203">
    <property type="component" value="Unassembled WGS sequence"/>
</dbReference>
<accession>A0A1R3HSS5</accession>
<evidence type="ECO:0000313" key="2">
    <source>
        <dbReference type="EMBL" id="OMO73304.1"/>
    </source>
</evidence>
<gene>
    <name evidence="2" type="ORF">COLO4_27179</name>
</gene>
<dbReference type="OrthoDB" id="664960at2759"/>
<dbReference type="AlphaFoldDB" id="A0A1R3HSS5"/>
<comment type="caution">
    <text evidence="2">The sequence shown here is derived from an EMBL/GenBank/DDBJ whole genome shotgun (WGS) entry which is preliminary data.</text>
</comment>
<protein>
    <submittedName>
        <fullName evidence="2">Defensin-like protein</fullName>
    </submittedName>
</protein>
<keyword evidence="3" id="KW-1185">Reference proteome</keyword>
<keyword evidence="1" id="KW-0611">Plant defense</keyword>
<proteinExistence type="predicted"/>
<reference evidence="3" key="1">
    <citation type="submission" date="2013-09" db="EMBL/GenBank/DDBJ databases">
        <title>Corchorus olitorius genome sequencing.</title>
        <authorList>
            <person name="Alam M."/>
            <person name="Haque M.S."/>
            <person name="Islam M.S."/>
            <person name="Emdad E.M."/>
            <person name="Islam M.M."/>
            <person name="Ahmed B."/>
            <person name="Halim A."/>
            <person name="Hossen Q.M.M."/>
            <person name="Hossain M.Z."/>
            <person name="Ahmed R."/>
            <person name="Khan M.M."/>
            <person name="Islam R."/>
            <person name="Rashid M.M."/>
            <person name="Khan S.A."/>
            <person name="Rahman M.S."/>
            <person name="Alam M."/>
            <person name="Yahiya A.S."/>
            <person name="Khan M.S."/>
            <person name="Azam M.S."/>
            <person name="Haque T."/>
            <person name="Lashkar M.Z.H."/>
            <person name="Akhand A.I."/>
            <person name="Morshed G."/>
            <person name="Roy S."/>
            <person name="Uddin K.S."/>
            <person name="Rabeya T."/>
            <person name="Hossain A.S."/>
            <person name="Chowdhury A."/>
            <person name="Snigdha A.R."/>
            <person name="Mortoza M.S."/>
            <person name="Matin S.A."/>
            <person name="Hoque S.M.E."/>
            <person name="Islam M.K."/>
            <person name="Roy D.K."/>
            <person name="Haider R."/>
            <person name="Moosa M.M."/>
            <person name="Elias S.M."/>
            <person name="Hasan A.M."/>
            <person name="Jahan S."/>
            <person name="Shafiuddin M."/>
            <person name="Mahmood N."/>
            <person name="Shommy N.S."/>
        </authorList>
    </citation>
    <scope>NUCLEOTIDE SEQUENCE [LARGE SCALE GENOMIC DNA]</scope>
    <source>
        <strain evidence="3">cv. O-4</strain>
    </source>
</reference>
<organism evidence="2 3">
    <name type="scientific">Corchorus olitorius</name>
    <dbReference type="NCBI Taxonomy" id="93759"/>
    <lineage>
        <taxon>Eukaryota</taxon>
        <taxon>Viridiplantae</taxon>
        <taxon>Streptophyta</taxon>
        <taxon>Embryophyta</taxon>
        <taxon>Tracheophyta</taxon>
        <taxon>Spermatophyta</taxon>
        <taxon>Magnoliopsida</taxon>
        <taxon>eudicotyledons</taxon>
        <taxon>Gunneridae</taxon>
        <taxon>Pentapetalae</taxon>
        <taxon>rosids</taxon>
        <taxon>malvids</taxon>
        <taxon>Malvales</taxon>
        <taxon>Malvaceae</taxon>
        <taxon>Grewioideae</taxon>
        <taxon>Apeibeae</taxon>
        <taxon>Corchorus</taxon>
    </lineage>
</organism>
<dbReference type="PANTHER" id="PTHR33463:SF187">
    <property type="entry name" value="AND NB-ARC DOMAIN DISEASE RESISTANCE PROTEIN, PUTATIVE-RELATED"/>
    <property type="match status" value="1"/>
</dbReference>
<evidence type="ECO:0000256" key="1">
    <source>
        <dbReference type="ARBA" id="ARBA00022821"/>
    </source>
</evidence>
<dbReference type="PANTHER" id="PTHR33463">
    <property type="entry name" value="NB-ARC DOMAIN-CONTAINING PROTEIN-RELATED"/>
    <property type="match status" value="1"/>
</dbReference>